<reference evidence="9" key="1">
    <citation type="journal article" date="2019" name="Int. J. Syst. Evol. Microbiol.">
        <title>The Global Catalogue of Microorganisms (GCM) 10K type strain sequencing project: providing services to taxonomists for standard genome sequencing and annotation.</title>
        <authorList>
            <consortium name="The Broad Institute Genomics Platform"/>
            <consortium name="The Broad Institute Genome Sequencing Center for Infectious Disease"/>
            <person name="Wu L."/>
            <person name="Ma J."/>
        </authorList>
    </citation>
    <scope>NUCLEOTIDE SEQUENCE [LARGE SCALE GENOMIC DNA]</scope>
    <source>
        <strain evidence="9">KCTC 13193</strain>
    </source>
</reference>
<dbReference type="PANTHER" id="PTHR36115">
    <property type="entry name" value="PROLINE-RICH ANTIGEN HOMOLOG-RELATED"/>
    <property type="match status" value="1"/>
</dbReference>
<gene>
    <name evidence="8" type="ORF">ACFODW_01595</name>
</gene>
<sequence length="140" mass="15345">MSPKPAGFWIRFLALFIDSILSAVLTLIIAVLIGDSTYFSSSALGETSLADSIGGLIYSLVFIVIFTASNLMGSPGKLACRIKVVNEDMTQISLLKSFGRWLAYILSTITLLIGYMMAGWNREKKALHDIVCGTRVVYRD</sequence>
<dbReference type="Proteomes" id="UP001595387">
    <property type="component" value="Unassembled WGS sequence"/>
</dbReference>
<keyword evidence="2" id="KW-1003">Cell membrane</keyword>
<evidence type="ECO:0000256" key="1">
    <source>
        <dbReference type="ARBA" id="ARBA00004651"/>
    </source>
</evidence>
<feature type="transmembrane region" description="Helical" evidence="6">
    <location>
        <begin position="53"/>
        <end position="73"/>
    </location>
</feature>
<accession>A0ABV7A2F8</accession>
<organism evidence="8 9">
    <name type="scientific">Virgibacillus sediminis</name>
    <dbReference type="NCBI Taxonomy" id="202260"/>
    <lineage>
        <taxon>Bacteria</taxon>
        <taxon>Bacillati</taxon>
        <taxon>Bacillota</taxon>
        <taxon>Bacilli</taxon>
        <taxon>Bacillales</taxon>
        <taxon>Bacillaceae</taxon>
        <taxon>Virgibacillus</taxon>
    </lineage>
</organism>
<dbReference type="InterPro" id="IPR010432">
    <property type="entry name" value="RDD"/>
</dbReference>
<evidence type="ECO:0000256" key="6">
    <source>
        <dbReference type="SAM" id="Phobius"/>
    </source>
</evidence>
<keyword evidence="5 6" id="KW-0472">Membrane</keyword>
<evidence type="ECO:0000313" key="9">
    <source>
        <dbReference type="Proteomes" id="UP001595387"/>
    </source>
</evidence>
<evidence type="ECO:0000256" key="5">
    <source>
        <dbReference type="ARBA" id="ARBA00023136"/>
    </source>
</evidence>
<dbReference type="PANTHER" id="PTHR36115:SF9">
    <property type="entry name" value="LMO1584 PROTEIN"/>
    <property type="match status" value="1"/>
</dbReference>
<dbReference type="EMBL" id="JBHRRZ010000002">
    <property type="protein sequence ID" value="MFC2947059.1"/>
    <property type="molecule type" value="Genomic_DNA"/>
</dbReference>
<evidence type="ECO:0000256" key="2">
    <source>
        <dbReference type="ARBA" id="ARBA00022475"/>
    </source>
</evidence>
<keyword evidence="9" id="KW-1185">Reference proteome</keyword>
<comment type="subcellular location">
    <subcellularLocation>
        <location evidence="1">Cell membrane</location>
        <topology evidence="1">Multi-pass membrane protein</topology>
    </subcellularLocation>
</comment>
<evidence type="ECO:0000259" key="7">
    <source>
        <dbReference type="Pfam" id="PF06271"/>
    </source>
</evidence>
<protein>
    <submittedName>
        <fullName evidence="8">RDD family protein</fullName>
    </submittedName>
</protein>
<proteinExistence type="predicted"/>
<keyword evidence="4 6" id="KW-1133">Transmembrane helix</keyword>
<evidence type="ECO:0000256" key="3">
    <source>
        <dbReference type="ARBA" id="ARBA00022692"/>
    </source>
</evidence>
<comment type="caution">
    <text evidence="8">The sequence shown here is derived from an EMBL/GenBank/DDBJ whole genome shotgun (WGS) entry which is preliminary data.</text>
</comment>
<dbReference type="RefSeq" id="WP_390301920.1">
    <property type="nucleotide sequence ID" value="NZ_JBHRRZ010000002.1"/>
</dbReference>
<feature type="transmembrane region" description="Helical" evidence="6">
    <location>
        <begin position="101"/>
        <end position="120"/>
    </location>
</feature>
<dbReference type="InterPro" id="IPR051791">
    <property type="entry name" value="Pra-immunoreactive"/>
</dbReference>
<evidence type="ECO:0000313" key="8">
    <source>
        <dbReference type="EMBL" id="MFC2947059.1"/>
    </source>
</evidence>
<feature type="transmembrane region" description="Helical" evidence="6">
    <location>
        <begin position="12"/>
        <end position="33"/>
    </location>
</feature>
<feature type="domain" description="RDD" evidence="7">
    <location>
        <begin position="5"/>
        <end position="133"/>
    </location>
</feature>
<dbReference type="Pfam" id="PF06271">
    <property type="entry name" value="RDD"/>
    <property type="match status" value="1"/>
</dbReference>
<name>A0ABV7A2F8_9BACI</name>
<keyword evidence="3 6" id="KW-0812">Transmembrane</keyword>
<evidence type="ECO:0000256" key="4">
    <source>
        <dbReference type="ARBA" id="ARBA00022989"/>
    </source>
</evidence>